<evidence type="ECO:0000313" key="1">
    <source>
        <dbReference type="EMBL" id="MBS7233388.1"/>
    </source>
</evidence>
<organism evidence="1 2">
    <name type="scientific">Flavobacterium psychroterrae</name>
    <dbReference type="NCBI Taxonomy" id="2133767"/>
    <lineage>
        <taxon>Bacteria</taxon>
        <taxon>Pseudomonadati</taxon>
        <taxon>Bacteroidota</taxon>
        <taxon>Flavobacteriia</taxon>
        <taxon>Flavobacteriales</taxon>
        <taxon>Flavobacteriaceae</taxon>
        <taxon>Flavobacterium</taxon>
    </lineage>
</organism>
<dbReference type="PANTHER" id="PTHR43798">
    <property type="entry name" value="MONOACYLGLYCEROL LIPASE"/>
    <property type="match status" value="1"/>
</dbReference>
<dbReference type="RefSeq" id="WP_213305713.1">
    <property type="nucleotide sequence ID" value="NZ_JAGYVZ010000024.1"/>
</dbReference>
<keyword evidence="2" id="KW-1185">Reference proteome</keyword>
<gene>
    <name evidence="1" type="ORF">KHA90_20430</name>
</gene>
<keyword evidence="1" id="KW-0378">Hydrolase</keyword>
<dbReference type="Gene3D" id="3.40.50.1820">
    <property type="entry name" value="alpha/beta hydrolase"/>
    <property type="match status" value="1"/>
</dbReference>
<dbReference type="InterPro" id="IPR050266">
    <property type="entry name" value="AB_hydrolase_sf"/>
</dbReference>
<comment type="caution">
    <text evidence="1">The sequence shown here is derived from an EMBL/GenBank/DDBJ whole genome shotgun (WGS) entry which is preliminary data.</text>
</comment>
<protein>
    <submittedName>
        <fullName evidence="1">Alpha/beta hydrolase</fullName>
    </submittedName>
</protein>
<name>A0ABS5PGG0_9FLAO</name>
<proteinExistence type="predicted"/>
<dbReference type="InterPro" id="IPR029058">
    <property type="entry name" value="AB_hydrolase_fold"/>
</dbReference>
<dbReference type="SUPFAM" id="SSF53474">
    <property type="entry name" value="alpha/beta-Hydrolases"/>
    <property type="match status" value="1"/>
</dbReference>
<dbReference type="Proteomes" id="UP000722625">
    <property type="component" value="Unassembled WGS sequence"/>
</dbReference>
<dbReference type="GO" id="GO:0016787">
    <property type="term" value="F:hydrolase activity"/>
    <property type="evidence" value="ECO:0007669"/>
    <property type="project" value="UniProtKB-KW"/>
</dbReference>
<evidence type="ECO:0000313" key="2">
    <source>
        <dbReference type="Proteomes" id="UP000722625"/>
    </source>
</evidence>
<sequence length="285" mass="32350">MKKENITIEGQAAHYCSIATDGEEAHFYPGNGFPAGVYLPLLHSLSAKYSLTTLAFRATWENAKPQVKPVNWEVYADDLIAFLDEKYDKPIVGIGHSQGATASLIAAVKRPDLFKELYLIEPVSVTKFDEKYISLIPYFIKKKAEPFKSALKKKSTWGSPYEYFEFLQKSKGFKRMKEENLKLFSTESLRQKEDGSYEFIFPIDWEVANYALPVNIDNYLKALKVPCKIILGKPSFFLNEKVRSNLKEIVKGEIVINPNYGHLIPLEAPDFCAGQIICVNNSNSR</sequence>
<accession>A0ABS5PGG0</accession>
<reference evidence="1 2" key="1">
    <citation type="journal article" date="2018" name="Int. J. Syst. Evol. Microbiol.">
        <title>Flavobacterium chryseum sp. nov. and Flavobacterium psychroterrae sp. nov., novel environmental bacteria isolated from Antarctica.</title>
        <authorList>
            <person name="Kralova S."/>
            <person name="Svec P."/>
            <person name="Busse H.J."/>
            <person name="Stankova E."/>
            <person name="Vaczi P."/>
            <person name="Sedlacek I."/>
        </authorList>
    </citation>
    <scope>NUCLEOTIDE SEQUENCE [LARGE SCALE GENOMIC DNA]</scope>
    <source>
        <strain evidence="1 2">CCM 8827</strain>
    </source>
</reference>
<dbReference type="EMBL" id="JAGYVZ010000024">
    <property type="protein sequence ID" value="MBS7233388.1"/>
    <property type="molecule type" value="Genomic_DNA"/>
</dbReference>